<evidence type="ECO:0000313" key="5">
    <source>
        <dbReference type="EMBL" id="MFD0691400.1"/>
    </source>
</evidence>
<dbReference type="PROSITE" id="PS00012">
    <property type="entry name" value="PHOSPHOPANTETHEINE"/>
    <property type="match status" value="1"/>
</dbReference>
<dbReference type="SMART" id="SM00823">
    <property type="entry name" value="PKS_PP"/>
    <property type="match status" value="1"/>
</dbReference>
<dbReference type="RefSeq" id="WP_378325834.1">
    <property type="nucleotide sequence ID" value="NZ_JBHTGP010000030.1"/>
</dbReference>
<keyword evidence="2" id="KW-0597">Phosphoprotein</keyword>
<evidence type="ECO:0000313" key="6">
    <source>
        <dbReference type="Proteomes" id="UP001597063"/>
    </source>
</evidence>
<feature type="domain" description="Carrier" evidence="4">
    <location>
        <begin position="66"/>
        <end position="141"/>
    </location>
</feature>
<protein>
    <submittedName>
        <fullName evidence="5">Phosphopantetheine-binding protein</fullName>
    </submittedName>
</protein>
<dbReference type="InterPro" id="IPR036736">
    <property type="entry name" value="ACP-like_sf"/>
</dbReference>
<accession>A0ABW2Y015</accession>
<dbReference type="Proteomes" id="UP001597063">
    <property type="component" value="Unassembled WGS sequence"/>
</dbReference>
<dbReference type="InterPro" id="IPR006162">
    <property type="entry name" value="Ppantetheine_attach_site"/>
</dbReference>
<dbReference type="PANTHER" id="PTHR43775:SF51">
    <property type="entry name" value="INACTIVE PHENOLPHTHIOCEROL SYNTHESIS POLYKETIDE SYNTHASE TYPE I PKS1-RELATED"/>
    <property type="match status" value="1"/>
</dbReference>
<sequence>NAGVTPLTTPTALALLDAALATPHPSPIAARLRHARQQPARTRNTSAGPRSLKQRITRLPEAERHTALVDQVRTQVAAVLGHIDADVIRPEDVFRELGLDSLTAVELRNRLNTATGLRLPATLAFDHPTPNAVAAYLLTRLAPAAATPLSAQLDALEDAVARLGTDGEEGAKVRARLRAILSRLPAADETDTTLERIMSATPQEVIALIDRGLEG</sequence>
<dbReference type="SUPFAM" id="SSF47336">
    <property type="entry name" value="ACP-like"/>
    <property type="match status" value="1"/>
</dbReference>
<dbReference type="Gene3D" id="1.10.1200.10">
    <property type="entry name" value="ACP-like"/>
    <property type="match status" value="1"/>
</dbReference>
<organism evidence="5 6">
    <name type="scientific">Actinomadura fibrosa</name>
    <dbReference type="NCBI Taxonomy" id="111802"/>
    <lineage>
        <taxon>Bacteria</taxon>
        <taxon>Bacillati</taxon>
        <taxon>Actinomycetota</taxon>
        <taxon>Actinomycetes</taxon>
        <taxon>Streptosporangiales</taxon>
        <taxon>Thermomonosporaceae</taxon>
        <taxon>Actinomadura</taxon>
    </lineage>
</organism>
<evidence type="ECO:0000259" key="4">
    <source>
        <dbReference type="PROSITE" id="PS50075"/>
    </source>
</evidence>
<feature type="non-terminal residue" evidence="5">
    <location>
        <position position="1"/>
    </location>
</feature>
<dbReference type="PROSITE" id="PS50075">
    <property type="entry name" value="CARRIER"/>
    <property type="match status" value="1"/>
</dbReference>
<evidence type="ECO:0000256" key="3">
    <source>
        <dbReference type="ARBA" id="ARBA00022679"/>
    </source>
</evidence>
<name>A0ABW2Y015_9ACTN</name>
<keyword evidence="1" id="KW-0596">Phosphopantetheine</keyword>
<proteinExistence type="predicted"/>
<dbReference type="InterPro" id="IPR050091">
    <property type="entry name" value="PKS_NRPS_Biosynth_Enz"/>
</dbReference>
<dbReference type="EMBL" id="JBHTGP010000030">
    <property type="protein sequence ID" value="MFD0691400.1"/>
    <property type="molecule type" value="Genomic_DNA"/>
</dbReference>
<keyword evidence="6" id="KW-1185">Reference proteome</keyword>
<evidence type="ECO:0000256" key="2">
    <source>
        <dbReference type="ARBA" id="ARBA00022553"/>
    </source>
</evidence>
<keyword evidence="3" id="KW-0808">Transferase</keyword>
<dbReference type="InterPro" id="IPR020806">
    <property type="entry name" value="PKS_PP-bd"/>
</dbReference>
<gene>
    <name evidence="5" type="ORF">ACFQZM_43405</name>
</gene>
<comment type="caution">
    <text evidence="5">The sequence shown here is derived from an EMBL/GenBank/DDBJ whole genome shotgun (WGS) entry which is preliminary data.</text>
</comment>
<dbReference type="PANTHER" id="PTHR43775">
    <property type="entry name" value="FATTY ACID SYNTHASE"/>
    <property type="match status" value="1"/>
</dbReference>
<dbReference type="SMART" id="SM01294">
    <property type="entry name" value="PKS_PP_betabranch"/>
    <property type="match status" value="1"/>
</dbReference>
<dbReference type="InterPro" id="IPR009081">
    <property type="entry name" value="PP-bd_ACP"/>
</dbReference>
<reference evidence="6" key="1">
    <citation type="journal article" date="2019" name="Int. J. Syst. Evol. Microbiol.">
        <title>The Global Catalogue of Microorganisms (GCM) 10K type strain sequencing project: providing services to taxonomists for standard genome sequencing and annotation.</title>
        <authorList>
            <consortium name="The Broad Institute Genomics Platform"/>
            <consortium name="The Broad Institute Genome Sequencing Center for Infectious Disease"/>
            <person name="Wu L."/>
            <person name="Ma J."/>
        </authorList>
    </citation>
    <scope>NUCLEOTIDE SEQUENCE [LARGE SCALE GENOMIC DNA]</scope>
    <source>
        <strain evidence="6">JCM 9371</strain>
    </source>
</reference>
<evidence type="ECO:0000256" key="1">
    <source>
        <dbReference type="ARBA" id="ARBA00022450"/>
    </source>
</evidence>
<dbReference type="Pfam" id="PF00550">
    <property type="entry name" value="PP-binding"/>
    <property type="match status" value="1"/>
</dbReference>